<dbReference type="InterPro" id="IPR018060">
    <property type="entry name" value="HTH_AraC"/>
</dbReference>
<dbReference type="EMBL" id="FMVM01000011">
    <property type="protein sequence ID" value="SCY87065.1"/>
    <property type="molecule type" value="Genomic_DNA"/>
</dbReference>
<proteinExistence type="predicted"/>
<evidence type="ECO:0000313" key="6">
    <source>
        <dbReference type="Proteomes" id="UP000198538"/>
    </source>
</evidence>
<dbReference type="RefSeq" id="WP_090921790.1">
    <property type="nucleotide sequence ID" value="NZ_FMVM01000011.1"/>
</dbReference>
<dbReference type="PANTHER" id="PTHR47504">
    <property type="entry name" value="RIGHT ORIGIN-BINDING PROTEIN"/>
    <property type="match status" value="1"/>
</dbReference>
<keyword evidence="2" id="KW-0238">DNA-binding</keyword>
<dbReference type="Gene3D" id="1.10.10.60">
    <property type="entry name" value="Homeodomain-like"/>
    <property type="match status" value="2"/>
</dbReference>
<gene>
    <name evidence="5" type="ORF">SAMN05720606_1115</name>
</gene>
<evidence type="ECO:0000256" key="2">
    <source>
        <dbReference type="ARBA" id="ARBA00023125"/>
    </source>
</evidence>
<dbReference type="STRING" id="582692.SAMN05720606_1115"/>
<dbReference type="PANTHER" id="PTHR47504:SF5">
    <property type="entry name" value="RIGHT ORIGIN-BINDING PROTEIN"/>
    <property type="match status" value="1"/>
</dbReference>
<evidence type="ECO:0000259" key="4">
    <source>
        <dbReference type="PROSITE" id="PS01124"/>
    </source>
</evidence>
<dbReference type="GO" id="GO:0003700">
    <property type="term" value="F:DNA-binding transcription factor activity"/>
    <property type="evidence" value="ECO:0007669"/>
    <property type="project" value="InterPro"/>
</dbReference>
<keyword evidence="3" id="KW-0804">Transcription</keyword>
<dbReference type="InterPro" id="IPR050959">
    <property type="entry name" value="MarA-like"/>
</dbReference>
<evidence type="ECO:0000256" key="3">
    <source>
        <dbReference type="ARBA" id="ARBA00023163"/>
    </source>
</evidence>
<dbReference type="Gene3D" id="3.20.80.10">
    <property type="entry name" value="Regulatory factor, effector binding domain"/>
    <property type="match status" value="1"/>
</dbReference>
<dbReference type="AlphaFoldDB" id="A0A1G5JFD3"/>
<dbReference type="InterPro" id="IPR011256">
    <property type="entry name" value="Reg_factor_effector_dom_sf"/>
</dbReference>
<dbReference type="SMART" id="SM00342">
    <property type="entry name" value="HTH_ARAC"/>
    <property type="match status" value="1"/>
</dbReference>
<dbReference type="SUPFAM" id="SSF46689">
    <property type="entry name" value="Homeodomain-like"/>
    <property type="match status" value="2"/>
</dbReference>
<dbReference type="InterPro" id="IPR029442">
    <property type="entry name" value="GyrI-like"/>
</dbReference>
<name>A0A1G5JFD3_9BACL</name>
<keyword evidence="1" id="KW-0805">Transcription regulation</keyword>
<dbReference type="GO" id="GO:0043565">
    <property type="term" value="F:sequence-specific DNA binding"/>
    <property type="evidence" value="ECO:0007669"/>
    <property type="project" value="InterPro"/>
</dbReference>
<reference evidence="6" key="1">
    <citation type="submission" date="2016-10" db="EMBL/GenBank/DDBJ databases">
        <authorList>
            <person name="Varghese N."/>
            <person name="Submissions S."/>
        </authorList>
    </citation>
    <scope>NUCLEOTIDE SEQUENCE [LARGE SCALE GENOMIC DNA]</scope>
    <source>
        <strain evidence="6">BL9</strain>
    </source>
</reference>
<organism evidence="5 6">
    <name type="scientific">Paenibacillus polysaccharolyticus</name>
    <dbReference type="NCBI Taxonomy" id="582692"/>
    <lineage>
        <taxon>Bacteria</taxon>
        <taxon>Bacillati</taxon>
        <taxon>Bacillota</taxon>
        <taxon>Bacilli</taxon>
        <taxon>Bacillales</taxon>
        <taxon>Paenibacillaceae</taxon>
        <taxon>Paenibacillus</taxon>
    </lineage>
</organism>
<dbReference type="SUPFAM" id="SSF55136">
    <property type="entry name" value="Probable bacterial effector-binding domain"/>
    <property type="match status" value="1"/>
</dbReference>
<evidence type="ECO:0000256" key="1">
    <source>
        <dbReference type="ARBA" id="ARBA00023015"/>
    </source>
</evidence>
<dbReference type="InterPro" id="IPR010499">
    <property type="entry name" value="AraC_E-bd"/>
</dbReference>
<accession>A0A1G5JFD3</accession>
<dbReference type="Pfam" id="PF12833">
    <property type="entry name" value="HTH_18"/>
    <property type="match status" value="1"/>
</dbReference>
<evidence type="ECO:0000313" key="5">
    <source>
        <dbReference type="EMBL" id="SCY87065.1"/>
    </source>
</evidence>
<keyword evidence="6" id="KW-1185">Reference proteome</keyword>
<dbReference type="InterPro" id="IPR009057">
    <property type="entry name" value="Homeodomain-like_sf"/>
</dbReference>
<dbReference type="Proteomes" id="UP000198538">
    <property type="component" value="Unassembled WGS sequence"/>
</dbReference>
<feature type="domain" description="HTH araC/xylS-type" evidence="4">
    <location>
        <begin position="10"/>
        <end position="108"/>
    </location>
</feature>
<protein>
    <submittedName>
        <fullName evidence="5">Transcriptional regulator, AraC family</fullName>
    </submittedName>
</protein>
<sequence>MQPDLLQTLDTLFDYIEDHIHEKLTLDHLASITHISKFHLHRMFKHASGQLPGEYIRARKLARSLEQLVDLNWKIIDISGHYSFEHEQSYIRAFKQAFGITPLQYRKQGAGDLQFTARMTSSMITILPYGYIFHPIYVRKPAMKLIGQQSQIRYVDNEEYYKSNSAGNLFYEKFFHLIPNVLHDNVYIGLTNEIEEHYSTYQPSVEVTSLEEIPEELNGIEVPANQYAVFKFICDFHPSLINIDHLDSVWTFIDEYWQSHSGYSKSDAYYFERIDGSLAQEHYGELDIYIPAKQITL</sequence>
<dbReference type="Pfam" id="PF06445">
    <property type="entry name" value="GyrI-like"/>
    <property type="match status" value="1"/>
</dbReference>
<dbReference type="PROSITE" id="PS01124">
    <property type="entry name" value="HTH_ARAC_FAMILY_2"/>
    <property type="match status" value="1"/>
</dbReference>
<dbReference type="SMART" id="SM00871">
    <property type="entry name" value="AraC_E_bind"/>
    <property type="match status" value="1"/>
</dbReference>